<dbReference type="GO" id="GO:0120516">
    <property type="term" value="F:diacylglycerol lipase activity"/>
    <property type="evidence" value="ECO:0007669"/>
    <property type="project" value="RHEA"/>
</dbReference>
<keyword evidence="4 9" id="KW-0732">Signal</keyword>
<dbReference type="GO" id="GO:0006508">
    <property type="term" value="P:proteolysis"/>
    <property type="evidence" value="ECO:0007669"/>
    <property type="project" value="UniProtKB-KW"/>
</dbReference>
<dbReference type="OrthoDB" id="443318at2759"/>
<keyword evidence="11" id="KW-1185">Reference proteome</keyword>
<dbReference type="PROSITE" id="PS00131">
    <property type="entry name" value="CARBOXYPEPT_SER_SER"/>
    <property type="match status" value="1"/>
</dbReference>
<evidence type="ECO:0000313" key="11">
    <source>
        <dbReference type="Proteomes" id="UP000232875"/>
    </source>
</evidence>
<dbReference type="PRINTS" id="PR00724">
    <property type="entry name" value="CRBOXYPTASEC"/>
</dbReference>
<dbReference type="EMBL" id="KZ454989">
    <property type="protein sequence ID" value="PKI84390.1"/>
    <property type="molecule type" value="Genomic_DNA"/>
</dbReference>
<reference evidence="10 11" key="1">
    <citation type="submission" date="2017-10" db="EMBL/GenBank/DDBJ databases">
        <title>A novel species of cold-tolerant Malassezia isolated from bats.</title>
        <authorList>
            <person name="Lorch J.M."/>
            <person name="Palmer J.M."/>
            <person name="Vanderwolf K.J."/>
            <person name="Schmidt K.Z."/>
            <person name="Verant M.L."/>
            <person name="Weller T.J."/>
            <person name="Blehert D.S."/>
        </authorList>
    </citation>
    <scope>NUCLEOTIDE SEQUENCE [LARGE SCALE GENOMIC DNA]</scope>
    <source>
        <strain evidence="10 11">NWHC:44797-103</strain>
    </source>
</reference>
<comment type="catalytic activity">
    <reaction evidence="8">
        <text>a monoacylglycerol + H2O = glycerol + a fatty acid + H(+)</text>
        <dbReference type="Rhea" id="RHEA:15245"/>
        <dbReference type="ChEBI" id="CHEBI:15377"/>
        <dbReference type="ChEBI" id="CHEBI:15378"/>
        <dbReference type="ChEBI" id="CHEBI:17408"/>
        <dbReference type="ChEBI" id="CHEBI:17754"/>
        <dbReference type="ChEBI" id="CHEBI:28868"/>
    </reaction>
</comment>
<gene>
    <name evidence="10" type="ORF">MVES_001605</name>
</gene>
<feature type="signal peptide" evidence="9">
    <location>
        <begin position="1"/>
        <end position="17"/>
    </location>
</feature>
<dbReference type="GO" id="GO:0047372">
    <property type="term" value="F:monoacylglycerol lipase activity"/>
    <property type="evidence" value="ECO:0007669"/>
    <property type="project" value="RHEA"/>
</dbReference>
<protein>
    <recommendedName>
        <fullName evidence="9">Carboxypeptidase</fullName>
        <ecNumber evidence="9">3.4.16.-</ecNumber>
    </recommendedName>
</protein>
<comment type="similarity">
    <text evidence="1 9">Belongs to the peptidase S10 family.</text>
</comment>
<evidence type="ECO:0000256" key="4">
    <source>
        <dbReference type="ARBA" id="ARBA00022729"/>
    </source>
</evidence>
<dbReference type="AlphaFoldDB" id="A0A2N1JCU7"/>
<keyword evidence="6" id="KW-0325">Glycoprotein</keyword>
<dbReference type="Proteomes" id="UP000232875">
    <property type="component" value="Unassembled WGS sequence"/>
</dbReference>
<evidence type="ECO:0000256" key="2">
    <source>
        <dbReference type="ARBA" id="ARBA00022645"/>
    </source>
</evidence>
<feature type="chain" id="PRO_5014492232" description="Carboxypeptidase" evidence="9">
    <location>
        <begin position="18"/>
        <end position="538"/>
    </location>
</feature>
<dbReference type="PANTHER" id="PTHR11802">
    <property type="entry name" value="SERINE PROTEASE FAMILY S10 SERINE CARBOXYPEPTIDASE"/>
    <property type="match status" value="1"/>
</dbReference>
<comment type="catalytic activity">
    <reaction evidence="7">
        <text>a diacylglycerol + H2O = a monoacylglycerol + a fatty acid + H(+)</text>
        <dbReference type="Rhea" id="RHEA:32731"/>
        <dbReference type="ChEBI" id="CHEBI:15377"/>
        <dbReference type="ChEBI" id="CHEBI:15378"/>
        <dbReference type="ChEBI" id="CHEBI:17408"/>
        <dbReference type="ChEBI" id="CHEBI:18035"/>
        <dbReference type="ChEBI" id="CHEBI:28868"/>
    </reaction>
</comment>
<dbReference type="PROSITE" id="PS00560">
    <property type="entry name" value="CARBOXYPEPT_SER_HIS"/>
    <property type="match status" value="1"/>
</dbReference>
<dbReference type="SUPFAM" id="SSF53474">
    <property type="entry name" value="alpha/beta-Hydrolases"/>
    <property type="match status" value="1"/>
</dbReference>
<dbReference type="InterPro" id="IPR033124">
    <property type="entry name" value="Ser_caboxypep_his_AS"/>
</dbReference>
<dbReference type="Gene3D" id="3.40.50.1820">
    <property type="entry name" value="alpha/beta hydrolase"/>
    <property type="match status" value="1"/>
</dbReference>
<evidence type="ECO:0000256" key="1">
    <source>
        <dbReference type="ARBA" id="ARBA00009431"/>
    </source>
</evidence>
<dbReference type="GO" id="GO:0000324">
    <property type="term" value="C:fungal-type vacuole"/>
    <property type="evidence" value="ECO:0007669"/>
    <property type="project" value="TreeGrafter"/>
</dbReference>
<evidence type="ECO:0000313" key="10">
    <source>
        <dbReference type="EMBL" id="PKI84390.1"/>
    </source>
</evidence>
<dbReference type="GO" id="GO:0004185">
    <property type="term" value="F:serine-type carboxypeptidase activity"/>
    <property type="evidence" value="ECO:0007669"/>
    <property type="project" value="UniProtKB-UniRule"/>
</dbReference>
<keyword evidence="5 9" id="KW-0378">Hydrolase</keyword>
<dbReference type="Gene3D" id="1.10.287.410">
    <property type="match status" value="1"/>
</dbReference>
<keyword evidence="2 9" id="KW-0121">Carboxypeptidase</keyword>
<sequence>MSRWWIAFAAVVAAVSARQTPYSTLNAPSLSVSEADGFSVLQHPSLPAHSLRLHKVPDGLCERTEGVTSWSGYLDVDLDRVYEQERRKGQGDAAEAEKFAGVIEHFYFWGFASRNDKAHDPVTLWMNGGPGCSSFTGLLMEIGPCSSVRPVLGRPGTELNPHAWNNNASVIFLDQPTGVGYSYASWRNGTNTSAPPTRIFDSEHAARDISAFLHLLALHADNAIVPLSMEDGRLKLPEFHLAGESYGGRYTPLLASRILQDNEHIAAHPEEGLHPLSIASVMIGNGITSPKHQSPAHVEYACTNATGHGPFLNETTCQGMRKALPACLAKIDKCNERAGGEYNATLCADADKFCSDHLESKWELTGASPYDWNHADGYVEEEYIAAFLNDHDVRTKLGIDPTGFGDAHDGVFVGCSDKVFAEFGLVGDGSRDSTWAVRDILGKGVRVLSYSGEHDFICNYIGNHDWIYDLDWQDGDNFRAAPLEHWYMHGSAFPAGKFRHYGNLTYATVLGAGHFVPHDQPAAALEIMRRWQQGSGRL</sequence>
<dbReference type="InterPro" id="IPR018202">
    <property type="entry name" value="Ser_caboxypep_ser_AS"/>
</dbReference>
<dbReference type="PANTHER" id="PTHR11802:SF113">
    <property type="entry name" value="SERINE CARBOXYPEPTIDASE CTSA-4.1"/>
    <property type="match status" value="1"/>
</dbReference>
<evidence type="ECO:0000256" key="5">
    <source>
        <dbReference type="ARBA" id="ARBA00022801"/>
    </source>
</evidence>
<evidence type="ECO:0000256" key="8">
    <source>
        <dbReference type="ARBA" id="ARBA00048461"/>
    </source>
</evidence>
<dbReference type="EC" id="3.4.16.-" evidence="9"/>
<dbReference type="STRING" id="2020962.A0A2N1JCU7"/>
<organism evidence="10 11">
    <name type="scientific">Malassezia vespertilionis</name>
    <dbReference type="NCBI Taxonomy" id="2020962"/>
    <lineage>
        <taxon>Eukaryota</taxon>
        <taxon>Fungi</taxon>
        <taxon>Dikarya</taxon>
        <taxon>Basidiomycota</taxon>
        <taxon>Ustilaginomycotina</taxon>
        <taxon>Malasseziomycetes</taxon>
        <taxon>Malasseziales</taxon>
        <taxon>Malasseziaceae</taxon>
        <taxon>Malassezia</taxon>
    </lineage>
</organism>
<evidence type="ECO:0000256" key="3">
    <source>
        <dbReference type="ARBA" id="ARBA00022670"/>
    </source>
</evidence>
<accession>A0A2N1JCU7</accession>
<evidence type="ECO:0000256" key="6">
    <source>
        <dbReference type="ARBA" id="ARBA00023180"/>
    </source>
</evidence>
<name>A0A2N1JCU7_9BASI</name>
<keyword evidence="3 9" id="KW-0645">Protease</keyword>
<dbReference type="InterPro" id="IPR001563">
    <property type="entry name" value="Peptidase_S10"/>
</dbReference>
<evidence type="ECO:0000256" key="7">
    <source>
        <dbReference type="ARBA" id="ARBA00047591"/>
    </source>
</evidence>
<evidence type="ECO:0000256" key="9">
    <source>
        <dbReference type="RuleBase" id="RU361156"/>
    </source>
</evidence>
<dbReference type="InterPro" id="IPR029058">
    <property type="entry name" value="AB_hydrolase_fold"/>
</dbReference>
<proteinExistence type="inferred from homology"/>
<dbReference type="Pfam" id="PF00450">
    <property type="entry name" value="Peptidase_S10"/>
    <property type="match status" value="1"/>
</dbReference>